<reference evidence="2" key="1">
    <citation type="submission" date="2022-11" db="UniProtKB">
        <authorList>
            <consortium name="WormBaseParasite"/>
        </authorList>
    </citation>
    <scope>IDENTIFICATION</scope>
</reference>
<dbReference type="WBParaSite" id="PS1159_v2.g20869.t1">
    <property type="protein sequence ID" value="PS1159_v2.g20869.t1"/>
    <property type="gene ID" value="PS1159_v2.g20869"/>
</dbReference>
<sequence length="999" mass="109318">MTEYGQPRGGGAPRDFGGRGGGYSRGSTDRGDDRAPRGGGYNGNFRSGYGGNDNNPDERLPTRGGYGGNPRGGYGGSGGNAEPLRRAMGSSRGGGRERDDDRSFGTSVRGGRDLYDNQAPGNEFRREPHGYDNNRPSRGGYQNFERDERSSSTNYSRGGSYGGNDRDSDRGAPRGGGDNNYSRGGGNRDREQNENEDFRSIRGGMASSTGGNYGARGLEENRSYGAATRGRNTNGFDNQPEDRESHSNGYNRPIRGDYQNPNRDERPSSRGATYSRGGSFGGADQGVDRAPRGGGYGARGGYDNNSDERTPTRGGYGGTSRSGYGDRPDDRGAPRGGGYGGNPRGGYSGSGNNFDERSPRGGGYGGNPRGGYGNSNTSEERPTRGGYASNPRGGYGGSDNNSDSGRGGYDGGPRGGGYGSRDRDDDRDYSTRGRGGYDRSSNGYENDRSGYGNNPRGGRGGGGGGRYEDRRNDENNSGGYQGYSGYSGYGQFEDGRKEYTEENHAPRDYKPVDRNVEDIFAEDREDVERNTATIFDADADVLVEETNEQIHCDTWEELDLHPQLMANIIASDYVKPRKIQQKTIPYVLAGYDVKCQGETGSGKTAAFLIPIVQKLLKQQSEGQLPRSNPICLIIAPTRELVSQIFDQAKKFVNKTDISVARAYGEYAVRSNLADIRNGCNILVACIGRLMHFVRNGEIGLRDLKYLILDEADRLLMENFNSDVLQLFQWPEMPKGDDRQTLLFSATLRDPVVMELTKEYLRAKSVLITVSCQSNKRVLYKVFAVPSAASKYKYLVKYMKKITEENDGVVPRTLIFVNRKINTDRVAIELTSNQFPATTIHGDRGQHLREEALSSFRSGKTKCLVATDVCARGVDIKEMDHVINYDLPSEEDNFVQRCGRTGRVKNGVAMSFYLEDEDCSHSSTIAHIIQSNGQTPPEFLLSSVSSSDYNFGEPEVNNEMYDNNGYGGNNDEQQQRESAEPSQQQPSGTQDSTADDEAWD</sequence>
<evidence type="ECO:0000313" key="1">
    <source>
        <dbReference type="Proteomes" id="UP000887580"/>
    </source>
</evidence>
<protein>
    <submittedName>
        <fullName evidence="2">ATP-dependent RNA helicase</fullName>
    </submittedName>
</protein>
<organism evidence="1 2">
    <name type="scientific">Panagrolaimus sp. PS1159</name>
    <dbReference type="NCBI Taxonomy" id="55785"/>
    <lineage>
        <taxon>Eukaryota</taxon>
        <taxon>Metazoa</taxon>
        <taxon>Ecdysozoa</taxon>
        <taxon>Nematoda</taxon>
        <taxon>Chromadorea</taxon>
        <taxon>Rhabditida</taxon>
        <taxon>Tylenchina</taxon>
        <taxon>Panagrolaimomorpha</taxon>
        <taxon>Panagrolaimoidea</taxon>
        <taxon>Panagrolaimidae</taxon>
        <taxon>Panagrolaimus</taxon>
    </lineage>
</organism>
<accession>A0AC35FTR9</accession>
<dbReference type="Proteomes" id="UP000887580">
    <property type="component" value="Unplaced"/>
</dbReference>
<proteinExistence type="predicted"/>
<name>A0AC35FTR9_9BILA</name>
<evidence type="ECO:0000313" key="2">
    <source>
        <dbReference type="WBParaSite" id="PS1159_v2.g20869.t1"/>
    </source>
</evidence>